<dbReference type="Pfam" id="PF13673">
    <property type="entry name" value="Acetyltransf_10"/>
    <property type="match status" value="1"/>
</dbReference>
<organism evidence="2 3">
    <name type="scientific">Sharpea porci</name>
    <dbReference type="NCBI Taxonomy" id="2652286"/>
    <lineage>
        <taxon>Bacteria</taxon>
        <taxon>Bacillati</taxon>
        <taxon>Bacillota</taxon>
        <taxon>Erysipelotrichia</taxon>
        <taxon>Erysipelotrichales</taxon>
        <taxon>Coprobacillaceae</taxon>
        <taxon>Sharpea</taxon>
    </lineage>
</organism>
<sequence length="142" mass="16548">MIKEIEYTQEVHDLVLEVFEDCIAKDYSLEGQAYFRAVIDEYAYVNDHHVFYGLYEESKIVGVVGYQDDVITFFYVLKDKQGKGYGRQLITYVLKKMKGEYVYVDASPYALAIYEHLGFKKMEEMKIVDGIKTISMVYGGKR</sequence>
<proteinExistence type="predicted"/>
<dbReference type="EMBL" id="VUNM01000003">
    <property type="protein sequence ID" value="MST88474.1"/>
    <property type="molecule type" value="Genomic_DNA"/>
</dbReference>
<dbReference type="RefSeq" id="WP_154514406.1">
    <property type="nucleotide sequence ID" value="NZ_VUNM01000003.1"/>
</dbReference>
<dbReference type="CDD" id="cd04301">
    <property type="entry name" value="NAT_SF"/>
    <property type="match status" value="1"/>
</dbReference>
<evidence type="ECO:0000259" key="1">
    <source>
        <dbReference type="PROSITE" id="PS51186"/>
    </source>
</evidence>
<reference evidence="2 3" key="1">
    <citation type="submission" date="2019-08" db="EMBL/GenBank/DDBJ databases">
        <title>In-depth cultivation of the pig gut microbiome towards novel bacterial diversity and tailored functional studies.</title>
        <authorList>
            <person name="Wylensek D."/>
            <person name="Hitch T.C.A."/>
            <person name="Clavel T."/>
        </authorList>
    </citation>
    <scope>NUCLEOTIDE SEQUENCE [LARGE SCALE GENOMIC DNA]</scope>
    <source>
        <strain evidence="2 3">CA-Schmier-601-WT-3</strain>
    </source>
</reference>
<name>A0A844FS20_9FIRM</name>
<evidence type="ECO:0000313" key="2">
    <source>
        <dbReference type="EMBL" id="MST88474.1"/>
    </source>
</evidence>
<evidence type="ECO:0000313" key="3">
    <source>
        <dbReference type="Proteomes" id="UP000442619"/>
    </source>
</evidence>
<protein>
    <submittedName>
        <fullName evidence="2">GNAT family N-acetyltransferase</fullName>
    </submittedName>
</protein>
<dbReference type="GO" id="GO:0016747">
    <property type="term" value="F:acyltransferase activity, transferring groups other than amino-acyl groups"/>
    <property type="evidence" value="ECO:0007669"/>
    <property type="project" value="InterPro"/>
</dbReference>
<dbReference type="InterPro" id="IPR000182">
    <property type="entry name" value="GNAT_dom"/>
</dbReference>
<keyword evidence="2" id="KW-0808">Transferase</keyword>
<feature type="domain" description="N-acetyltransferase" evidence="1">
    <location>
        <begin position="2"/>
        <end position="142"/>
    </location>
</feature>
<dbReference type="SUPFAM" id="SSF55729">
    <property type="entry name" value="Acyl-CoA N-acyltransferases (Nat)"/>
    <property type="match status" value="1"/>
</dbReference>
<dbReference type="Proteomes" id="UP000442619">
    <property type="component" value="Unassembled WGS sequence"/>
</dbReference>
<keyword evidence="3" id="KW-1185">Reference proteome</keyword>
<dbReference type="Gene3D" id="3.40.630.30">
    <property type="match status" value="1"/>
</dbReference>
<accession>A0A844FS20</accession>
<dbReference type="AlphaFoldDB" id="A0A844FS20"/>
<dbReference type="PANTHER" id="PTHR43451">
    <property type="entry name" value="ACETYLTRANSFERASE (GNAT) FAMILY PROTEIN"/>
    <property type="match status" value="1"/>
</dbReference>
<gene>
    <name evidence="2" type="ORF">FYJ79_02570</name>
</gene>
<dbReference type="PROSITE" id="PS51186">
    <property type="entry name" value="GNAT"/>
    <property type="match status" value="1"/>
</dbReference>
<dbReference type="InterPro" id="IPR052564">
    <property type="entry name" value="N-acetyltrans/Recomb-assoc"/>
</dbReference>
<comment type="caution">
    <text evidence="2">The sequence shown here is derived from an EMBL/GenBank/DDBJ whole genome shotgun (WGS) entry which is preliminary data.</text>
</comment>
<dbReference type="PANTHER" id="PTHR43451:SF1">
    <property type="entry name" value="ACETYLTRANSFERASE"/>
    <property type="match status" value="1"/>
</dbReference>
<dbReference type="InterPro" id="IPR016181">
    <property type="entry name" value="Acyl_CoA_acyltransferase"/>
</dbReference>